<sequence>MSEIINSVYLMDKLDGLTNLERLKRLREEINWDLVDNRINFLCRLEPVISNWYVDLPNLGQVFQPGEIDDLLLDSVSHEGIRDNVGCRFIEFVARSGYHYDPGLDASELSTLCCSTPIHRFVGPRRYSSYIAIRSLFRIYNVFDVNLIDERGITHYYLACKYGCTEVVQQFLAHGHSPDEFYPSSCERPLHLALSNRRKEVVRLLLKVGANPNLANAKGLTPLQIICQRQCNDDLMEMFFETLDEIQGEVQIDAPNERRMTPLQSVVCNRFQKLAKLLLRNGAEPDVANCWGETPMHIICRDYDLEWLQMIFEMEAYNVKRKIVNVHAVDQSGQTPLHCALFYGRQMMSELLLNNGANPNIVDNKGLTALHMVCARPRDLEFVESFFRSCEDNQLPVFIDQQDELGNTPLLLALRSGNKWENIELLLNRGADPNLANAQRLTPLRLMIQNDCYNHETVIMLCRISEELNKPLQIDAQDEKGRTALHWALLQHNMGLAETLLRNGANPNLADAQGFTPLHIVCMRRRDFTLVDRFRRSPSILTPHSGNTWETIEILLRSGADPTVLNANGSTPLEIICMGRRHCREEYIRAMLQMLREAKEEHRRMALADAEYQLNCDLPLLQVLRYGLHWPMIQMLLIRGCDPNMPHERGMTLLHKICKNNDSELAKLFLSQSNDVKIDARDEKDRTPLHWALATGSETTTELLLRRGACPNLADAQGSTALHFACKRGFECNDSAKRLLELARDNRRRLKLDAKDTQGRTPLQWAVANVKPIAVDALLARGANLASFVFPTDDYFGTNLFRRNGEPGMRCKLRVAYGTLACVESLEEAGYELDRTDAMAIMKSFAKNGLLETEAADHEENCWLVDEEFVLEVKEAMVNSSLSLYDLISGPEEAAERATYLECYNLMKSRRIFSRLDDGACKEAAASRLCERALRGFFYNWALIPFWKLIHYRLPLEICELIVKTLSNEDLYNICLADVRQSDENNLHTSHITSDYSRAAPAELPKS</sequence>
<dbReference type="Proteomes" id="UP000479190">
    <property type="component" value="Unassembled WGS sequence"/>
</dbReference>
<accession>A0A6H5IWT3</accession>
<evidence type="ECO:0000256" key="1">
    <source>
        <dbReference type="ARBA" id="ARBA00022737"/>
    </source>
</evidence>
<evidence type="ECO:0000313" key="5">
    <source>
        <dbReference type="EMBL" id="CAB0041348.1"/>
    </source>
</evidence>
<keyword evidence="2 3" id="KW-0040">ANK repeat</keyword>
<keyword evidence="1" id="KW-0677">Repeat</keyword>
<dbReference type="EMBL" id="CADCXV010001109">
    <property type="protein sequence ID" value="CAB0041348.1"/>
    <property type="molecule type" value="Genomic_DNA"/>
</dbReference>
<keyword evidence="6" id="KW-1185">Reference proteome</keyword>
<protein>
    <submittedName>
        <fullName evidence="5">Uncharacterized protein</fullName>
    </submittedName>
</protein>
<evidence type="ECO:0000313" key="6">
    <source>
        <dbReference type="Proteomes" id="UP000479190"/>
    </source>
</evidence>
<gene>
    <name evidence="5" type="ORF">TBRA_LOCUS13020</name>
</gene>
<feature type="repeat" description="ANK" evidence="3">
    <location>
        <begin position="480"/>
        <end position="512"/>
    </location>
</feature>
<feature type="repeat" description="ANK" evidence="3">
    <location>
        <begin position="185"/>
        <end position="217"/>
    </location>
</feature>
<dbReference type="PROSITE" id="PS50297">
    <property type="entry name" value="ANK_REP_REGION"/>
    <property type="match status" value="5"/>
</dbReference>
<feature type="repeat" description="ANK" evidence="3">
    <location>
        <begin position="405"/>
        <end position="438"/>
    </location>
</feature>
<dbReference type="PANTHER" id="PTHR24178">
    <property type="entry name" value="MOLTING PROTEIN MLT-4"/>
    <property type="match status" value="1"/>
</dbReference>
<feature type="repeat" description="ANK" evidence="3">
    <location>
        <begin position="332"/>
        <end position="364"/>
    </location>
</feature>
<reference evidence="5 6" key="1">
    <citation type="submission" date="2020-02" db="EMBL/GenBank/DDBJ databases">
        <authorList>
            <person name="Ferguson B K."/>
        </authorList>
    </citation>
    <scope>NUCLEOTIDE SEQUENCE [LARGE SCALE GENOMIC DNA]</scope>
</reference>
<dbReference type="SMART" id="SM00248">
    <property type="entry name" value="ANK"/>
    <property type="match status" value="17"/>
</dbReference>
<evidence type="ECO:0000256" key="4">
    <source>
        <dbReference type="SAM" id="Coils"/>
    </source>
</evidence>
<proteinExistence type="predicted"/>
<organism evidence="5 6">
    <name type="scientific">Trichogramma brassicae</name>
    <dbReference type="NCBI Taxonomy" id="86971"/>
    <lineage>
        <taxon>Eukaryota</taxon>
        <taxon>Metazoa</taxon>
        <taxon>Ecdysozoa</taxon>
        <taxon>Arthropoda</taxon>
        <taxon>Hexapoda</taxon>
        <taxon>Insecta</taxon>
        <taxon>Pterygota</taxon>
        <taxon>Neoptera</taxon>
        <taxon>Endopterygota</taxon>
        <taxon>Hymenoptera</taxon>
        <taxon>Apocrita</taxon>
        <taxon>Proctotrupomorpha</taxon>
        <taxon>Chalcidoidea</taxon>
        <taxon>Trichogrammatidae</taxon>
        <taxon>Trichogramma</taxon>
    </lineage>
</organism>
<feature type="repeat" description="ANK" evidence="3">
    <location>
        <begin position="684"/>
        <end position="716"/>
    </location>
</feature>
<evidence type="ECO:0000256" key="2">
    <source>
        <dbReference type="ARBA" id="ARBA00023043"/>
    </source>
</evidence>
<dbReference type="SUPFAM" id="SSF48403">
    <property type="entry name" value="Ankyrin repeat"/>
    <property type="match status" value="2"/>
</dbReference>
<dbReference type="OrthoDB" id="7759904at2759"/>
<dbReference type="Pfam" id="PF12796">
    <property type="entry name" value="Ank_2"/>
    <property type="match status" value="4"/>
</dbReference>
<dbReference type="AlphaFoldDB" id="A0A6H5IWT3"/>
<dbReference type="InterPro" id="IPR036770">
    <property type="entry name" value="Ankyrin_rpt-contain_sf"/>
</dbReference>
<dbReference type="InterPro" id="IPR002110">
    <property type="entry name" value="Ankyrin_rpt"/>
</dbReference>
<name>A0A6H5IWT3_9HYME</name>
<dbReference type="PROSITE" id="PS50088">
    <property type="entry name" value="ANK_REPEAT"/>
    <property type="match status" value="5"/>
</dbReference>
<keyword evidence="4" id="KW-0175">Coiled coil</keyword>
<dbReference type="Gene3D" id="1.25.40.20">
    <property type="entry name" value="Ankyrin repeat-containing domain"/>
    <property type="match status" value="4"/>
</dbReference>
<evidence type="ECO:0000256" key="3">
    <source>
        <dbReference type="PROSITE-ProRule" id="PRU00023"/>
    </source>
</evidence>
<feature type="coiled-coil region" evidence="4">
    <location>
        <begin position="733"/>
        <end position="760"/>
    </location>
</feature>